<keyword evidence="3" id="KW-0813">Transport</keyword>
<dbReference type="GO" id="GO:0015293">
    <property type="term" value="F:symporter activity"/>
    <property type="evidence" value="ECO:0007669"/>
    <property type="project" value="UniProtKB-KW"/>
</dbReference>
<feature type="transmembrane region" description="Helical" evidence="10">
    <location>
        <begin position="27"/>
        <end position="45"/>
    </location>
</feature>
<keyword evidence="5 10" id="KW-0812">Transmembrane</keyword>
<evidence type="ECO:0000256" key="6">
    <source>
        <dbReference type="ARBA" id="ARBA00022847"/>
    </source>
</evidence>
<evidence type="ECO:0000256" key="9">
    <source>
        <dbReference type="RuleBase" id="RU362091"/>
    </source>
</evidence>
<sequence length="120" mass="12972">MNVSRMAILAISVVAIVLGLLSKGRNLAFLVALAYTVVVSSNLPPRALSMYWKGLTSRSTVWGDLVKFISSVGLVLVSFTAWKTVLGNRCPSSPMHLDAAFHVARVVVSKLDRSLQAETK</sequence>
<feature type="transmembrane region" description="Helical" evidence="10">
    <location>
        <begin position="6"/>
        <end position="22"/>
    </location>
</feature>
<dbReference type="GO" id="GO:0005886">
    <property type="term" value="C:plasma membrane"/>
    <property type="evidence" value="ECO:0007669"/>
    <property type="project" value="UniProtKB-SubCell"/>
</dbReference>
<organism evidence="11 12">
    <name type="scientific">Burkholderia singularis</name>
    <dbReference type="NCBI Taxonomy" id="1503053"/>
    <lineage>
        <taxon>Bacteria</taxon>
        <taxon>Pseudomonadati</taxon>
        <taxon>Pseudomonadota</taxon>
        <taxon>Betaproteobacteria</taxon>
        <taxon>Burkholderiales</taxon>
        <taxon>Burkholderiaceae</taxon>
        <taxon>Burkholderia</taxon>
        <taxon>pseudomallei group</taxon>
    </lineage>
</organism>
<evidence type="ECO:0000256" key="7">
    <source>
        <dbReference type="ARBA" id="ARBA00022989"/>
    </source>
</evidence>
<keyword evidence="12" id="KW-1185">Reference proteome</keyword>
<keyword evidence="7 10" id="KW-1133">Transmembrane helix</keyword>
<name>A0A103E311_9BURK</name>
<feature type="transmembrane region" description="Helical" evidence="10">
    <location>
        <begin position="65"/>
        <end position="86"/>
    </location>
</feature>
<dbReference type="PANTHER" id="PTHR48086:SF6">
    <property type="entry name" value="CATION_ACETATE SYMPORTER ACTP"/>
    <property type="match status" value="1"/>
</dbReference>
<gene>
    <name evidence="11" type="ORF">WS67_11615</name>
</gene>
<dbReference type="InterPro" id="IPR050277">
    <property type="entry name" value="Sodium:Solute_Symporter"/>
</dbReference>
<protein>
    <submittedName>
        <fullName evidence="11">Uncharacterized protein</fullName>
    </submittedName>
</protein>
<dbReference type="GO" id="GO:0015123">
    <property type="term" value="F:acetate transmembrane transporter activity"/>
    <property type="evidence" value="ECO:0007669"/>
    <property type="project" value="TreeGrafter"/>
</dbReference>
<reference evidence="11 12" key="1">
    <citation type="submission" date="2015-11" db="EMBL/GenBank/DDBJ databases">
        <title>Expanding the genomic diversity of Burkholderia species for the development of highly accurate diagnostics.</title>
        <authorList>
            <person name="Sahl J."/>
            <person name="Keim P."/>
            <person name="Wagner D."/>
        </authorList>
    </citation>
    <scope>NUCLEOTIDE SEQUENCE [LARGE SCALE GENOMIC DNA]</scope>
    <source>
        <strain evidence="11 12">TSV85</strain>
    </source>
</reference>
<dbReference type="Gene3D" id="1.20.1730.10">
    <property type="entry name" value="Sodium/glucose cotransporter"/>
    <property type="match status" value="1"/>
</dbReference>
<dbReference type="Proteomes" id="UP000062788">
    <property type="component" value="Unassembled WGS sequence"/>
</dbReference>
<comment type="caution">
    <text evidence="11">The sequence shown here is derived from an EMBL/GenBank/DDBJ whole genome shotgun (WGS) entry which is preliminary data.</text>
</comment>
<keyword evidence="6" id="KW-0769">Symport</keyword>
<dbReference type="EMBL" id="LOWA01000030">
    <property type="protein sequence ID" value="KVE27416.1"/>
    <property type="molecule type" value="Genomic_DNA"/>
</dbReference>
<evidence type="ECO:0000256" key="2">
    <source>
        <dbReference type="ARBA" id="ARBA00006434"/>
    </source>
</evidence>
<accession>A0A103E311</accession>
<dbReference type="InterPro" id="IPR001734">
    <property type="entry name" value="Na/solute_symporter"/>
</dbReference>
<evidence type="ECO:0000256" key="5">
    <source>
        <dbReference type="ARBA" id="ARBA00022692"/>
    </source>
</evidence>
<evidence type="ECO:0000256" key="8">
    <source>
        <dbReference type="ARBA" id="ARBA00023136"/>
    </source>
</evidence>
<proteinExistence type="inferred from homology"/>
<dbReference type="GO" id="GO:0006847">
    <property type="term" value="P:plasma membrane acetate transport"/>
    <property type="evidence" value="ECO:0007669"/>
    <property type="project" value="TreeGrafter"/>
</dbReference>
<keyword evidence="8 10" id="KW-0472">Membrane</keyword>
<keyword evidence="4" id="KW-1003">Cell membrane</keyword>
<evidence type="ECO:0000256" key="3">
    <source>
        <dbReference type="ARBA" id="ARBA00022448"/>
    </source>
</evidence>
<dbReference type="OrthoDB" id="9764416at2"/>
<dbReference type="PANTHER" id="PTHR48086">
    <property type="entry name" value="SODIUM/PROLINE SYMPORTER-RELATED"/>
    <property type="match status" value="1"/>
</dbReference>
<dbReference type="PROSITE" id="PS50283">
    <property type="entry name" value="NA_SOLUT_SYMP_3"/>
    <property type="match status" value="1"/>
</dbReference>
<dbReference type="Pfam" id="PF00474">
    <property type="entry name" value="SSF"/>
    <property type="match status" value="1"/>
</dbReference>
<dbReference type="InterPro" id="IPR038377">
    <property type="entry name" value="Na/Glc_symporter_sf"/>
</dbReference>
<evidence type="ECO:0000313" key="12">
    <source>
        <dbReference type="Proteomes" id="UP000062788"/>
    </source>
</evidence>
<evidence type="ECO:0000313" key="11">
    <source>
        <dbReference type="EMBL" id="KVE27416.1"/>
    </source>
</evidence>
<evidence type="ECO:0000256" key="4">
    <source>
        <dbReference type="ARBA" id="ARBA00022475"/>
    </source>
</evidence>
<evidence type="ECO:0000256" key="1">
    <source>
        <dbReference type="ARBA" id="ARBA00004651"/>
    </source>
</evidence>
<dbReference type="AlphaFoldDB" id="A0A103E311"/>
<evidence type="ECO:0000256" key="10">
    <source>
        <dbReference type="SAM" id="Phobius"/>
    </source>
</evidence>
<comment type="subcellular location">
    <subcellularLocation>
        <location evidence="1">Cell membrane</location>
        <topology evidence="1">Multi-pass membrane protein</topology>
    </subcellularLocation>
</comment>
<comment type="similarity">
    <text evidence="2 9">Belongs to the sodium:solute symporter (SSF) (TC 2.A.21) family.</text>
</comment>